<dbReference type="CDD" id="cd02511">
    <property type="entry name" value="Beta4Glucosyltransferase"/>
    <property type="match status" value="1"/>
</dbReference>
<feature type="repeat" description="TPR" evidence="2">
    <location>
        <begin position="198"/>
        <end position="231"/>
    </location>
</feature>
<keyword evidence="2" id="KW-0802">TPR repeat</keyword>
<dbReference type="PANTHER" id="PTHR43630:SF2">
    <property type="entry name" value="GLYCOSYLTRANSFERASE"/>
    <property type="match status" value="1"/>
</dbReference>
<comment type="caution">
    <text evidence="4">The sequence shown here is derived from an EMBL/GenBank/DDBJ whole genome shotgun (WGS) entry which is preliminary data.</text>
</comment>
<reference evidence="4 5" key="1">
    <citation type="submission" date="2014-08" db="EMBL/GenBank/DDBJ databases">
        <title>Genome sequences of NCPPB Pectobacterium isolates.</title>
        <authorList>
            <person name="Glover R.H."/>
            <person name="Sapp M."/>
            <person name="Elphinstone J."/>
        </authorList>
    </citation>
    <scope>NUCLEOTIDE SEQUENCE [LARGE SCALE GENOMIC DNA]</scope>
    <source>
        <strain evidence="4 5">LMG 21372</strain>
    </source>
</reference>
<evidence type="ECO:0000256" key="1">
    <source>
        <dbReference type="ARBA" id="ARBA00038494"/>
    </source>
</evidence>
<evidence type="ECO:0000259" key="3">
    <source>
        <dbReference type="Pfam" id="PF00535"/>
    </source>
</evidence>
<dbReference type="Pfam" id="PF00535">
    <property type="entry name" value="Glycos_transf_2"/>
    <property type="match status" value="1"/>
</dbReference>
<protein>
    <submittedName>
        <fullName evidence="4">Glycosyl transferase</fullName>
    </submittedName>
</protein>
<sequence>MISVCMIVKNEALHLGNSLKAIAKYFDDIVVVDTGSTDDSKSIAKKFTDKVYDFEWISDFSAARNHSLQFAKYDWVLVIDADEEIESIDIAMLSKLIHQHTAHIGNIERLDYIDEDGEESVVKECFNRLFRKELYHYEGIIHEQITPREIKSHAVKRFMAPIVLNHIGYQQEVLRQTNKIARNISMLEKAISDAPKEPYLHYQLGKSHYLNKDYLAAIKSFSIALELQENTFPTYNENLIECYGYSLINIGEYVKSLDILKYEKHCSSTDFIFLKALVLMNNSDFQGALDHFQKCISMPSGRKSGVNSYKANHNIAVILECHNMLNEAVTFYKKCGNYSPAQAGIARILK</sequence>
<proteinExistence type="inferred from homology"/>
<dbReference type="InterPro" id="IPR019734">
    <property type="entry name" value="TPR_rpt"/>
</dbReference>
<dbReference type="InterPro" id="IPR001173">
    <property type="entry name" value="Glyco_trans_2-like"/>
</dbReference>
<gene>
    <name evidence="4" type="ORF">KU74_01545</name>
</gene>
<dbReference type="PROSITE" id="PS50005">
    <property type="entry name" value="TPR"/>
    <property type="match status" value="1"/>
</dbReference>
<evidence type="ECO:0000313" key="4">
    <source>
        <dbReference type="EMBL" id="KGA35180.1"/>
    </source>
</evidence>
<evidence type="ECO:0000313" key="5">
    <source>
        <dbReference type="Proteomes" id="UP000029435"/>
    </source>
</evidence>
<organism evidence="4 5">
    <name type="scientific">Pectobacterium brasiliense</name>
    <dbReference type="NCBI Taxonomy" id="180957"/>
    <lineage>
        <taxon>Bacteria</taxon>
        <taxon>Pseudomonadati</taxon>
        <taxon>Pseudomonadota</taxon>
        <taxon>Gammaproteobacteria</taxon>
        <taxon>Enterobacterales</taxon>
        <taxon>Pectobacteriaceae</taxon>
        <taxon>Pectobacterium</taxon>
    </lineage>
</organism>
<dbReference type="PANTHER" id="PTHR43630">
    <property type="entry name" value="POLY-BETA-1,6-N-ACETYL-D-GLUCOSAMINE SYNTHASE"/>
    <property type="match status" value="1"/>
</dbReference>
<evidence type="ECO:0000256" key="2">
    <source>
        <dbReference type="PROSITE-ProRule" id="PRU00339"/>
    </source>
</evidence>
<dbReference type="EMBL" id="JQOD01000001">
    <property type="protein sequence ID" value="KGA35180.1"/>
    <property type="molecule type" value="Genomic_DNA"/>
</dbReference>
<dbReference type="AlphaFoldDB" id="A0A0M2F4D1"/>
<dbReference type="Gene3D" id="1.25.40.10">
    <property type="entry name" value="Tetratricopeptide repeat domain"/>
    <property type="match status" value="1"/>
</dbReference>
<dbReference type="Proteomes" id="UP000029435">
    <property type="component" value="Unassembled WGS sequence"/>
</dbReference>
<dbReference type="InterPro" id="IPR029044">
    <property type="entry name" value="Nucleotide-diphossugar_trans"/>
</dbReference>
<comment type="similarity">
    <text evidence="1">Belongs to the glycosyltransferase 2 family. WaaE/KdtX subfamily.</text>
</comment>
<dbReference type="SMART" id="SM00028">
    <property type="entry name" value="TPR"/>
    <property type="match status" value="3"/>
</dbReference>
<dbReference type="RefSeq" id="WP_039311696.1">
    <property type="nucleotide sequence ID" value="NZ_JACGFM010000002.1"/>
</dbReference>
<dbReference type="GO" id="GO:0016740">
    <property type="term" value="F:transferase activity"/>
    <property type="evidence" value="ECO:0007669"/>
    <property type="project" value="UniProtKB-KW"/>
</dbReference>
<dbReference type="OrthoDB" id="9815923at2"/>
<accession>A0A0M2F4D1</accession>
<dbReference type="Gene3D" id="3.90.550.10">
    <property type="entry name" value="Spore Coat Polysaccharide Biosynthesis Protein SpsA, Chain A"/>
    <property type="match status" value="1"/>
</dbReference>
<dbReference type="InterPro" id="IPR011990">
    <property type="entry name" value="TPR-like_helical_dom_sf"/>
</dbReference>
<keyword evidence="4" id="KW-0808">Transferase</keyword>
<dbReference type="SUPFAM" id="SSF48452">
    <property type="entry name" value="TPR-like"/>
    <property type="match status" value="1"/>
</dbReference>
<feature type="domain" description="Glycosyltransferase 2-like" evidence="3">
    <location>
        <begin position="3"/>
        <end position="134"/>
    </location>
</feature>
<name>A0A0M2F4D1_9GAMM</name>
<dbReference type="SUPFAM" id="SSF53448">
    <property type="entry name" value="Nucleotide-diphospho-sugar transferases"/>
    <property type="match status" value="1"/>
</dbReference>